<keyword evidence="2" id="KW-0378">Hydrolase</keyword>
<dbReference type="InterPro" id="IPR036866">
    <property type="entry name" value="RibonucZ/Hydroxyglut_hydro"/>
</dbReference>
<accession>A0A7K3LPE8</accession>
<comment type="caution">
    <text evidence="2">The sequence shown here is derived from an EMBL/GenBank/DDBJ whole genome shotgun (WGS) entry which is preliminary data.</text>
</comment>
<dbReference type="PANTHER" id="PTHR42951">
    <property type="entry name" value="METALLO-BETA-LACTAMASE DOMAIN-CONTAINING"/>
    <property type="match status" value="1"/>
</dbReference>
<evidence type="ECO:0000313" key="2">
    <source>
        <dbReference type="EMBL" id="NDK90109.1"/>
    </source>
</evidence>
<sequence length="250" mass="26321">MSRNDFEISSVTGASSTAHLVSTPAVNWVILQDDSGLTLIDGGYPGQAGAVVESIWRIGGSPSDIRGALLTHAHVDHLGGLAKLAEQHGFPVYADPDEVGHARRDYLQQATPAGIAAIAYRPRVLRWLAMVTPLGVLSHAGIDATQPFPDPFDLPGAPKPVAAHGHTDGHSAYLVADGQVLVSGDALVSDHPISAVSGCQCLPDVFQHDVPTARRTIEEFTRLDASVLFPGHGPRVDGSVAEMARTALNR</sequence>
<dbReference type="Gene3D" id="3.60.15.10">
    <property type="entry name" value="Ribonuclease Z/Hydroxyacylglutathione hydrolase-like"/>
    <property type="match status" value="1"/>
</dbReference>
<dbReference type="GO" id="GO:0016787">
    <property type="term" value="F:hydrolase activity"/>
    <property type="evidence" value="ECO:0007669"/>
    <property type="project" value="UniProtKB-KW"/>
</dbReference>
<protein>
    <submittedName>
        <fullName evidence="2">MBL fold metallo-hydrolase</fullName>
    </submittedName>
</protein>
<dbReference type="RefSeq" id="WP_020791461.1">
    <property type="nucleotide sequence ID" value="NZ_JAADZU010000030.1"/>
</dbReference>
<evidence type="ECO:0000313" key="3">
    <source>
        <dbReference type="Proteomes" id="UP000466307"/>
    </source>
</evidence>
<dbReference type="EMBL" id="JAADZU010000030">
    <property type="protein sequence ID" value="NDK90109.1"/>
    <property type="molecule type" value="Genomic_DNA"/>
</dbReference>
<dbReference type="Pfam" id="PF00753">
    <property type="entry name" value="Lactamase_B"/>
    <property type="match status" value="1"/>
</dbReference>
<organism evidence="2 3">
    <name type="scientific">Gordonia desulfuricans</name>
    <dbReference type="NCBI Taxonomy" id="89051"/>
    <lineage>
        <taxon>Bacteria</taxon>
        <taxon>Bacillati</taxon>
        <taxon>Actinomycetota</taxon>
        <taxon>Actinomycetes</taxon>
        <taxon>Mycobacteriales</taxon>
        <taxon>Gordoniaceae</taxon>
        <taxon>Gordonia</taxon>
    </lineage>
</organism>
<evidence type="ECO:0000259" key="1">
    <source>
        <dbReference type="SMART" id="SM00849"/>
    </source>
</evidence>
<dbReference type="Proteomes" id="UP000466307">
    <property type="component" value="Unassembled WGS sequence"/>
</dbReference>
<dbReference type="InterPro" id="IPR001279">
    <property type="entry name" value="Metallo-B-lactamas"/>
</dbReference>
<feature type="domain" description="Metallo-beta-lactamase" evidence="1">
    <location>
        <begin position="25"/>
        <end position="232"/>
    </location>
</feature>
<keyword evidence="3" id="KW-1185">Reference proteome</keyword>
<name>A0A7K3LPE8_9ACTN</name>
<reference evidence="2 3" key="1">
    <citation type="submission" date="2020-01" db="EMBL/GenBank/DDBJ databases">
        <title>Investigation of new actinobacteria for the biodesulphurisation of diesel fuel.</title>
        <authorList>
            <person name="Athi Narayanan S.M."/>
        </authorList>
    </citation>
    <scope>NUCLEOTIDE SEQUENCE [LARGE SCALE GENOMIC DNA]</scope>
    <source>
        <strain evidence="2 3">213E</strain>
    </source>
</reference>
<gene>
    <name evidence="2" type="ORF">GYA93_11015</name>
</gene>
<dbReference type="AlphaFoldDB" id="A0A7K3LPE8"/>
<dbReference type="PANTHER" id="PTHR42951:SF14">
    <property type="entry name" value="METALLO-BETA-LACTAMASE SUPERFAMILY PROTEIN"/>
    <property type="match status" value="1"/>
</dbReference>
<dbReference type="SUPFAM" id="SSF56281">
    <property type="entry name" value="Metallo-hydrolase/oxidoreductase"/>
    <property type="match status" value="1"/>
</dbReference>
<dbReference type="InterPro" id="IPR050855">
    <property type="entry name" value="NDM-1-like"/>
</dbReference>
<dbReference type="SMART" id="SM00849">
    <property type="entry name" value="Lactamase_B"/>
    <property type="match status" value="1"/>
</dbReference>
<proteinExistence type="predicted"/>